<organism evidence="1">
    <name type="scientific">uncultured Caudovirales phage</name>
    <dbReference type="NCBI Taxonomy" id="2100421"/>
    <lineage>
        <taxon>Viruses</taxon>
        <taxon>Duplodnaviria</taxon>
        <taxon>Heunggongvirae</taxon>
        <taxon>Uroviricota</taxon>
        <taxon>Caudoviricetes</taxon>
        <taxon>Peduoviridae</taxon>
        <taxon>Maltschvirus</taxon>
        <taxon>Maltschvirus maltsch</taxon>
    </lineage>
</organism>
<name>A0A6J7WZ58_9CAUD</name>
<reference evidence="1" key="1">
    <citation type="submission" date="2020-05" db="EMBL/GenBank/DDBJ databases">
        <authorList>
            <person name="Chiriac C."/>
            <person name="Salcher M."/>
            <person name="Ghai R."/>
            <person name="Kavagutti S V."/>
        </authorList>
    </citation>
    <scope>NUCLEOTIDE SEQUENCE</scope>
</reference>
<sequence length="524" mass="57093">MFAEILGLAGSAMGAFGSMQSANTAAKAAYYQAQVAEAARQQQMHFNQYLIGKSEDYYRDSTNRYNQGIDYFNADRSLRANESAFSKNLLNSDRLEKASEYSNVLDRQMQLDKDAARNRAFQLQEYLRAQNISGAERATAMQELKYAQAVASGERDQELQRFYEDRDKRQSERQFQMDELRRAQQIAAANRQIATDQRSRYDTGVNELRDVTRSAISNLGDIKAIPQMTSADISAEGDKRRALYERAIDRAANVASSQNEAALIRGGVDSSSTGAARRSEVAEKIAPLYEQAYQRASDDALKYMTGVQSTLFAGYDKDLARRAQVLNESRLPITAYLESLRAAPQIAGDLGVGPSFANVGSGVYDKKVTSANDYRSPLQVGSGFNAANLQLIGGDYGQNIMLQASGIGPRDFTSGVLGGMQSYVSNPQNPIAGISGLNFGYGQASANAASARDFAQNRSQDFGRTAGNFLSRLGSAADSSDWLKGLFGGGSNFDYVGYGDSQSTPSGGWGAWKSSNPWFESLTP</sequence>
<dbReference type="EMBL" id="LR798282">
    <property type="protein sequence ID" value="CAB5220293.1"/>
    <property type="molecule type" value="Genomic_DNA"/>
</dbReference>
<accession>A0A6J7WZ58</accession>
<protein>
    <submittedName>
        <fullName evidence="1">Uncharacterized protein</fullName>
    </submittedName>
</protein>
<gene>
    <name evidence="1" type="ORF">UFOVP235_30</name>
</gene>
<evidence type="ECO:0000313" key="1">
    <source>
        <dbReference type="EMBL" id="CAB5220293.1"/>
    </source>
</evidence>
<proteinExistence type="predicted"/>